<keyword evidence="7" id="KW-1185">Reference proteome</keyword>
<keyword evidence="1" id="KW-0285">Flavoprotein</keyword>
<keyword evidence="2" id="KW-0274">FAD</keyword>
<evidence type="ECO:0000259" key="5">
    <source>
        <dbReference type="Pfam" id="PF01494"/>
    </source>
</evidence>
<dbReference type="Pfam" id="PF01494">
    <property type="entry name" value="FAD_binding_3"/>
    <property type="match status" value="1"/>
</dbReference>
<sequence length="352" mass="36585">MIVVGAGLGGLALANGLRRAGIDVAVHESDPSPRIRRQGYRLHLSETGIGALAEVMAAGRRAAFLATAHTPRARFVRLDPGLQVLEVLEAGGRHLSVDRQTLRDALLADVAETVTYGRRLTGYEAAAGGVTARFADGSTATGDLLVGADGVNSAVRRQYLPHARVIGTGLIQLYGKIPAALAADLDNVFTAITGPAHRVVGVAPTRGYATCSFSAPAGDLPPGLGEMTQERLRAVVGKMTYGWHPRVHDMIDDWREIFPLALRTSVPIPPWPTSRVTLLGDAAHAMSPAGGAGANLALRDAAALTAALAHGGPLIPALRSYEQEMIEAGSAAVRASAANGARVLGQAPLPAR</sequence>
<comment type="caution">
    <text evidence="6">The sequence shown here is derived from an EMBL/GenBank/DDBJ whole genome shotgun (WGS) entry which is preliminary data.</text>
</comment>
<name>A0A5C4VHH8_9ACTN</name>
<reference evidence="6 7" key="1">
    <citation type="submission" date="2019-10" db="EMBL/GenBank/DDBJ databases">
        <title>Nonomuraea sp. nov., isolated from Phyllanthus amarus.</title>
        <authorList>
            <person name="Klykleung N."/>
            <person name="Tanasupawat S."/>
        </authorList>
    </citation>
    <scope>NUCLEOTIDE SEQUENCE [LARGE SCALE GENOMIC DNA]</scope>
    <source>
        <strain evidence="6 7">PA1-10</strain>
    </source>
</reference>
<dbReference type="AlphaFoldDB" id="A0A5C4VHH8"/>
<dbReference type="Gene3D" id="3.50.50.60">
    <property type="entry name" value="FAD/NAD(P)-binding domain"/>
    <property type="match status" value="1"/>
</dbReference>
<accession>A0A5C4VHH8</accession>
<dbReference type="PRINTS" id="PR00420">
    <property type="entry name" value="RNGMNOXGNASE"/>
</dbReference>
<dbReference type="EMBL" id="VDLX02000022">
    <property type="protein sequence ID" value="KAB8189080.1"/>
    <property type="molecule type" value="Genomic_DNA"/>
</dbReference>
<evidence type="ECO:0000313" key="7">
    <source>
        <dbReference type="Proteomes" id="UP000312512"/>
    </source>
</evidence>
<feature type="domain" description="FAD-binding" evidence="5">
    <location>
        <begin position="2"/>
        <end position="310"/>
    </location>
</feature>
<dbReference type="InterPro" id="IPR002938">
    <property type="entry name" value="FAD-bd"/>
</dbReference>
<evidence type="ECO:0000256" key="1">
    <source>
        <dbReference type="ARBA" id="ARBA00022630"/>
    </source>
</evidence>
<proteinExistence type="predicted"/>
<evidence type="ECO:0000313" key="6">
    <source>
        <dbReference type="EMBL" id="KAB8189080.1"/>
    </source>
</evidence>
<dbReference type="PANTHER" id="PTHR47178:SF5">
    <property type="entry name" value="FAD-BINDING DOMAIN-CONTAINING PROTEIN"/>
    <property type="match status" value="1"/>
</dbReference>
<gene>
    <name evidence="6" type="ORF">FH608_041410</name>
</gene>
<evidence type="ECO:0000256" key="3">
    <source>
        <dbReference type="ARBA" id="ARBA00023002"/>
    </source>
</evidence>
<dbReference type="SUPFAM" id="SSF51905">
    <property type="entry name" value="FAD/NAD(P)-binding domain"/>
    <property type="match status" value="1"/>
</dbReference>
<dbReference type="OrthoDB" id="3322136at2"/>
<dbReference type="InterPro" id="IPR036188">
    <property type="entry name" value="FAD/NAD-bd_sf"/>
</dbReference>
<keyword evidence="3" id="KW-0560">Oxidoreductase</keyword>
<evidence type="ECO:0000256" key="2">
    <source>
        <dbReference type="ARBA" id="ARBA00022827"/>
    </source>
</evidence>
<dbReference type="Proteomes" id="UP000312512">
    <property type="component" value="Unassembled WGS sequence"/>
</dbReference>
<organism evidence="6 7">
    <name type="scientific">Nonomuraea phyllanthi</name>
    <dbReference type="NCBI Taxonomy" id="2219224"/>
    <lineage>
        <taxon>Bacteria</taxon>
        <taxon>Bacillati</taxon>
        <taxon>Actinomycetota</taxon>
        <taxon>Actinomycetes</taxon>
        <taxon>Streptosporangiales</taxon>
        <taxon>Streptosporangiaceae</taxon>
        <taxon>Nonomuraea</taxon>
    </lineage>
</organism>
<dbReference type="GO" id="GO:0004497">
    <property type="term" value="F:monooxygenase activity"/>
    <property type="evidence" value="ECO:0007669"/>
    <property type="project" value="UniProtKB-KW"/>
</dbReference>
<protein>
    <submittedName>
        <fullName evidence="6">FAD-dependent monooxygenase</fullName>
    </submittedName>
</protein>
<evidence type="ECO:0000256" key="4">
    <source>
        <dbReference type="ARBA" id="ARBA00023033"/>
    </source>
</evidence>
<dbReference type="PANTHER" id="PTHR47178">
    <property type="entry name" value="MONOOXYGENASE, FAD-BINDING"/>
    <property type="match status" value="1"/>
</dbReference>
<dbReference type="GO" id="GO:0071949">
    <property type="term" value="F:FAD binding"/>
    <property type="evidence" value="ECO:0007669"/>
    <property type="project" value="InterPro"/>
</dbReference>
<keyword evidence="4 6" id="KW-0503">Monooxygenase</keyword>